<evidence type="ECO:0000313" key="2">
    <source>
        <dbReference type="EMBL" id="KAL0068895.1"/>
    </source>
</evidence>
<organism evidence="2 3">
    <name type="scientific">Marasmius tenuissimus</name>
    <dbReference type="NCBI Taxonomy" id="585030"/>
    <lineage>
        <taxon>Eukaryota</taxon>
        <taxon>Fungi</taxon>
        <taxon>Dikarya</taxon>
        <taxon>Basidiomycota</taxon>
        <taxon>Agaricomycotina</taxon>
        <taxon>Agaricomycetes</taxon>
        <taxon>Agaricomycetidae</taxon>
        <taxon>Agaricales</taxon>
        <taxon>Marasmiineae</taxon>
        <taxon>Marasmiaceae</taxon>
        <taxon>Marasmius</taxon>
    </lineage>
</organism>
<feature type="region of interest" description="Disordered" evidence="1">
    <location>
        <begin position="283"/>
        <end position="381"/>
    </location>
</feature>
<sequence>MGIAQLIDGLGRELRTSTVPIPAISKQLLRSNPRPDWSDHTRFLDIKDVSLDLDTIANWDSSPCRIPSIRTPNGRASDEDYALFMYVHYDNLGHLGVIVTDSGLVQLDSVMSHRILSVMTPAKRTGIYEFRREFVRLVSWPGLYKNILESKGILVNSDGHITKCPTELSRDVEGLARHFASCNVTPATVASMFHWGLQYCLDVQDIPSVPEPRRHEFAQIYKYARIRSLFFPITRPREDRTYSIPSHIHPFEILEYRRRQFVINHWKETDTLPTPDYKVPVHHYSKSPPASVPVSVDQLSISDDGNASSPPSGPTAVSTAPNESASATSVGDTASEIEPEQSANATAVPNPEGTPPTGNDVDMAPADQNAPTTQDEMEDVE</sequence>
<proteinExistence type="predicted"/>
<dbReference type="Proteomes" id="UP001437256">
    <property type="component" value="Unassembled WGS sequence"/>
</dbReference>
<accession>A0ABR3A4K4</accession>
<dbReference type="EMBL" id="JBBXMP010000015">
    <property type="protein sequence ID" value="KAL0068895.1"/>
    <property type="molecule type" value="Genomic_DNA"/>
</dbReference>
<comment type="caution">
    <text evidence="2">The sequence shown here is derived from an EMBL/GenBank/DDBJ whole genome shotgun (WGS) entry which is preliminary data.</text>
</comment>
<evidence type="ECO:0000256" key="1">
    <source>
        <dbReference type="SAM" id="MobiDB-lite"/>
    </source>
</evidence>
<evidence type="ECO:0000313" key="3">
    <source>
        <dbReference type="Proteomes" id="UP001437256"/>
    </source>
</evidence>
<protein>
    <submittedName>
        <fullName evidence="2">Uncharacterized protein</fullName>
    </submittedName>
</protein>
<gene>
    <name evidence="2" type="ORF">AAF712_003888</name>
</gene>
<keyword evidence="3" id="KW-1185">Reference proteome</keyword>
<reference evidence="2 3" key="1">
    <citation type="submission" date="2024-05" db="EMBL/GenBank/DDBJ databases">
        <title>A draft genome resource for the thread blight pathogen Marasmius tenuissimus strain MS-2.</title>
        <authorList>
            <person name="Yulfo-Soto G.E."/>
            <person name="Baruah I.K."/>
            <person name="Amoako-Attah I."/>
            <person name="Bukari Y."/>
            <person name="Meinhardt L.W."/>
            <person name="Bailey B.A."/>
            <person name="Cohen S.P."/>
        </authorList>
    </citation>
    <scope>NUCLEOTIDE SEQUENCE [LARGE SCALE GENOMIC DNA]</scope>
    <source>
        <strain evidence="2 3">MS-2</strain>
    </source>
</reference>
<feature type="compositionally biased region" description="Low complexity" evidence="1">
    <location>
        <begin position="287"/>
        <end position="296"/>
    </location>
</feature>
<name>A0ABR3A4K4_9AGAR</name>
<feature type="compositionally biased region" description="Polar residues" evidence="1">
    <location>
        <begin position="297"/>
        <end position="332"/>
    </location>
</feature>